<dbReference type="InterPro" id="IPR000037">
    <property type="entry name" value="SsrA-bd_prot"/>
</dbReference>
<reference evidence="4 5" key="1">
    <citation type="journal article" date="2016" name="Nat. Commun.">
        <title>Thousands of microbial genomes shed light on interconnected biogeochemical processes in an aquifer system.</title>
        <authorList>
            <person name="Anantharaman K."/>
            <person name="Brown C.T."/>
            <person name="Hug L.A."/>
            <person name="Sharon I."/>
            <person name="Castelle C.J."/>
            <person name="Probst A.J."/>
            <person name="Thomas B.C."/>
            <person name="Singh A."/>
            <person name="Wilkins M.J."/>
            <person name="Karaoz U."/>
            <person name="Brodie E.L."/>
            <person name="Williams K.H."/>
            <person name="Hubbard S.S."/>
            <person name="Banfield J.F."/>
        </authorList>
    </citation>
    <scope>NUCLEOTIDE SEQUENCE [LARGE SCALE GENOMIC DNA]</scope>
</reference>
<dbReference type="Gene3D" id="2.40.280.10">
    <property type="match status" value="1"/>
</dbReference>
<dbReference type="Pfam" id="PF01668">
    <property type="entry name" value="SmpB"/>
    <property type="match status" value="1"/>
</dbReference>
<comment type="subcellular location">
    <subcellularLocation>
        <location evidence="3">Cytoplasm</location>
    </subcellularLocation>
    <text evidence="3">The tmRNA-SmpB complex associates with stalled 70S ribosomes.</text>
</comment>
<accession>A0A1G1VGF5</accession>
<dbReference type="NCBIfam" id="NF003843">
    <property type="entry name" value="PRK05422.1"/>
    <property type="match status" value="1"/>
</dbReference>
<dbReference type="PROSITE" id="PS01317">
    <property type="entry name" value="SSRP"/>
    <property type="match status" value="1"/>
</dbReference>
<evidence type="ECO:0000256" key="1">
    <source>
        <dbReference type="ARBA" id="ARBA00022490"/>
    </source>
</evidence>
<dbReference type="GO" id="GO:0005829">
    <property type="term" value="C:cytosol"/>
    <property type="evidence" value="ECO:0007669"/>
    <property type="project" value="TreeGrafter"/>
</dbReference>
<dbReference type="PANTHER" id="PTHR30308:SF2">
    <property type="entry name" value="SSRA-BINDING PROTEIN"/>
    <property type="match status" value="1"/>
</dbReference>
<keyword evidence="1 3" id="KW-0963">Cytoplasm</keyword>
<dbReference type="EMBL" id="MHCC01000001">
    <property type="protein sequence ID" value="OGY14302.1"/>
    <property type="molecule type" value="Genomic_DNA"/>
</dbReference>
<name>A0A1G1VGF5_9BACT</name>
<protein>
    <recommendedName>
        <fullName evidence="3">SsrA-binding protein</fullName>
    </recommendedName>
    <alternativeName>
        <fullName evidence="3">Small protein B</fullName>
    </alternativeName>
</protein>
<proteinExistence type="inferred from homology"/>
<organism evidence="4 5">
    <name type="scientific">Candidatus Blackburnbacteria bacterium RIFCSPLOWO2_01_FULL_40_20</name>
    <dbReference type="NCBI Taxonomy" id="1797519"/>
    <lineage>
        <taxon>Bacteria</taxon>
        <taxon>Candidatus Blackburniibacteriota</taxon>
    </lineage>
</organism>
<dbReference type="GO" id="GO:0003723">
    <property type="term" value="F:RNA binding"/>
    <property type="evidence" value="ECO:0007669"/>
    <property type="project" value="UniProtKB-UniRule"/>
</dbReference>
<dbReference type="CDD" id="cd09294">
    <property type="entry name" value="SmpB"/>
    <property type="match status" value="1"/>
</dbReference>
<evidence type="ECO:0000256" key="3">
    <source>
        <dbReference type="HAMAP-Rule" id="MF_00023"/>
    </source>
</evidence>
<dbReference type="SUPFAM" id="SSF74982">
    <property type="entry name" value="Small protein B (SmpB)"/>
    <property type="match status" value="1"/>
</dbReference>
<comment type="similarity">
    <text evidence="3">Belongs to the SmpB family.</text>
</comment>
<dbReference type="GO" id="GO:0070930">
    <property type="term" value="P:trans-translation-dependent protein tagging"/>
    <property type="evidence" value="ECO:0007669"/>
    <property type="project" value="TreeGrafter"/>
</dbReference>
<evidence type="ECO:0000313" key="4">
    <source>
        <dbReference type="EMBL" id="OGY14302.1"/>
    </source>
</evidence>
<dbReference type="PANTHER" id="PTHR30308">
    <property type="entry name" value="TMRNA-BINDING COMPONENT OF TRANS-TRANSLATION TAGGING COMPLEX"/>
    <property type="match status" value="1"/>
</dbReference>
<dbReference type="InterPro" id="IPR020081">
    <property type="entry name" value="SsrA-bd_prot_CS"/>
</dbReference>
<dbReference type="InterPro" id="IPR023620">
    <property type="entry name" value="SmpB"/>
</dbReference>
<dbReference type="NCBIfam" id="TIGR00086">
    <property type="entry name" value="smpB"/>
    <property type="match status" value="1"/>
</dbReference>
<comment type="caution">
    <text evidence="4">The sequence shown here is derived from an EMBL/GenBank/DDBJ whole genome shotgun (WGS) entry which is preliminary data.</text>
</comment>
<dbReference type="AlphaFoldDB" id="A0A1G1VGF5"/>
<sequence length="144" mass="16561">MKIFNKRAKFDYFLQEKFEAGIALTGSEVKSLKEGRADLSGSFVRIKDGEAWLYGANIPLYAHTSVEYDPLRPRKLLLHKKEIISIGTKAKQQNLTLVPISVYTKGRLVKVQIALAKGKKQYEKRDARRKKDIELDIKRALREK</sequence>
<dbReference type="GO" id="GO:0070929">
    <property type="term" value="P:trans-translation"/>
    <property type="evidence" value="ECO:0007669"/>
    <property type="project" value="UniProtKB-UniRule"/>
</dbReference>
<dbReference type="Proteomes" id="UP000178659">
    <property type="component" value="Unassembled WGS sequence"/>
</dbReference>
<comment type="function">
    <text evidence="3">Required for rescue of stalled ribosomes mediated by trans-translation. Binds to transfer-messenger RNA (tmRNA), required for stable association of tmRNA with ribosomes. tmRNA and SmpB together mimic tRNA shape, replacing the anticodon stem-loop with SmpB. tmRNA is encoded by the ssrA gene; the 2 termini fold to resemble tRNA(Ala) and it encodes a 'tag peptide', a short internal open reading frame. During trans-translation Ala-aminoacylated tmRNA acts like a tRNA, entering the A-site of stalled ribosomes, displacing the stalled mRNA. The ribosome then switches to translate the ORF on the tmRNA; the nascent peptide is terminated with the 'tag peptide' encoded by the tmRNA and targeted for degradation. The ribosome is freed to recommence translation, which seems to be the essential function of trans-translation.</text>
</comment>
<dbReference type="HAMAP" id="MF_00023">
    <property type="entry name" value="SmpB"/>
    <property type="match status" value="1"/>
</dbReference>
<evidence type="ECO:0000256" key="2">
    <source>
        <dbReference type="ARBA" id="ARBA00022884"/>
    </source>
</evidence>
<evidence type="ECO:0000313" key="5">
    <source>
        <dbReference type="Proteomes" id="UP000178659"/>
    </source>
</evidence>
<gene>
    <name evidence="3" type="primary">smpB</name>
    <name evidence="4" type="ORF">A3A77_02405</name>
</gene>
<keyword evidence="2 3" id="KW-0694">RNA-binding</keyword>